<evidence type="ECO:0000256" key="5">
    <source>
        <dbReference type="SAM" id="MobiDB-lite"/>
    </source>
</evidence>
<protein>
    <submittedName>
        <fullName evidence="7">DUF697 domain-containing protein</fullName>
    </submittedName>
</protein>
<accession>A0A953LD05</accession>
<feature type="compositionally biased region" description="Basic and acidic residues" evidence="5">
    <location>
        <begin position="143"/>
        <end position="155"/>
    </location>
</feature>
<feature type="region of interest" description="Disordered" evidence="5">
    <location>
        <begin position="143"/>
        <end position="177"/>
    </location>
</feature>
<keyword evidence="2" id="KW-0812">Transmembrane</keyword>
<evidence type="ECO:0000256" key="3">
    <source>
        <dbReference type="ARBA" id="ARBA00022989"/>
    </source>
</evidence>
<comment type="caution">
    <text evidence="7">The sequence shown here is derived from an EMBL/GenBank/DDBJ whole genome shotgun (WGS) entry which is preliminary data.</text>
</comment>
<keyword evidence="8" id="KW-1185">Reference proteome</keyword>
<organism evidence="7 8">
    <name type="scientific">Membranihabitans marinus</name>
    <dbReference type="NCBI Taxonomy" id="1227546"/>
    <lineage>
        <taxon>Bacteria</taxon>
        <taxon>Pseudomonadati</taxon>
        <taxon>Bacteroidota</taxon>
        <taxon>Saprospiria</taxon>
        <taxon>Saprospirales</taxon>
        <taxon>Saprospiraceae</taxon>
        <taxon>Membranihabitans</taxon>
    </lineage>
</organism>
<dbReference type="GO" id="GO:0016020">
    <property type="term" value="C:membrane"/>
    <property type="evidence" value="ECO:0007669"/>
    <property type="project" value="UniProtKB-SubCell"/>
</dbReference>
<gene>
    <name evidence="7" type="ORF">KUV50_18030</name>
</gene>
<proteinExistence type="predicted"/>
<evidence type="ECO:0000256" key="2">
    <source>
        <dbReference type="ARBA" id="ARBA00022692"/>
    </source>
</evidence>
<dbReference type="Pfam" id="PF05128">
    <property type="entry name" value="DUF697"/>
    <property type="match status" value="1"/>
</dbReference>
<feature type="domain" description="SHOCT" evidence="6">
    <location>
        <begin position="178"/>
        <end position="202"/>
    </location>
</feature>
<dbReference type="InterPro" id="IPR021147">
    <property type="entry name" value="DUF697"/>
</dbReference>
<name>A0A953LD05_9BACT</name>
<evidence type="ECO:0000313" key="7">
    <source>
        <dbReference type="EMBL" id="MBY5960056.1"/>
    </source>
</evidence>
<keyword evidence="3" id="KW-1133">Transmembrane helix</keyword>
<dbReference type="RefSeq" id="WP_222581601.1">
    <property type="nucleotide sequence ID" value="NZ_JAHVHU010000022.1"/>
</dbReference>
<sequence length="207" mass="22855">MNSKQESSDKVIRTHMMWSMGAGLIPLPLADLFTVGAVQLDLIRQLCKVYEVDFKEEEGKAIVTSLTSSALAKIGARTAIKLIPGIGAIIGGVTMSVLSGASTYAVGKAFQTHFEKGGTILDIDLNRLKKVYQEKFEKGKEEAKRYKKEDFRSSESSEPTVKNGAGETQSATDDTVQKLKDLGELRREGIITEDEFERMKKKFINDT</sequence>
<evidence type="ECO:0000259" key="6">
    <source>
        <dbReference type="Pfam" id="PF09851"/>
    </source>
</evidence>
<evidence type="ECO:0000256" key="4">
    <source>
        <dbReference type="ARBA" id="ARBA00023136"/>
    </source>
</evidence>
<dbReference type="Pfam" id="PF09851">
    <property type="entry name" value="SHOCT"/>
    <property type="match status" value="1"/>
</dbReference>
<dbReference type="AlphaFoldDB" id="A0A953LD05"/>
<dbReference type="Proteomes" id="UP000753961">
    <property type="component" value="Unassembled WGS sequence"/>
</dbReference>
<reference evidence="7" key="1">
    <citation type="submission" date="2021-06" db="EMBL/GenBank/DDBJ databases">
        <title>44 bacteria genomes isolated from Dapeng, Shenzhen.</title>
        <authorList>
            <person name="Zheng W."/>
            <person name="Yu S."/>
            <person name="Huang Y."/>
        </authorList>
    </citation>
    <scope>NUCLEOTIDE SEQUENCE</scope>
    <source>
        <strain evidence="7">DP5N28-2</strain>
    </source>
</reference>
<feature type="compositionally biased region" description="Polar residues" evidence="5">
    <location>
        <begin position="156"/>
        <end position="174"/>
    </location>
</feature>
<dbReference type="InterPro" id="IPR018649">
    <property type="entry name" value="SHOCT"/>
</dbReference>
<evidence type="ECO:0000256" key="1">
    <source>
        <dbReference type="ARBA" id="ARBA00004141"/>
    </source>
</evidence>
<comment type="subcellular location">
    <subcellularLocation>
        <location evidence="1">Membrane</location>
        <topology evidence="1">Multi-pass membrane protein</topology>
    </subcellularLocation>
</comment>
<evidence type="ECO:0000313" key="8">
    <source>
        <dbReference type="Proteomes" id="UP000753961"/>
    </source>
</evidence>
<keyword evidence="4" id="KW-0472">Membrane</keyword>
<dbReference type="EMBL" id="JAHVHU010000022">
    <property type="protein sequence ID" value="MBY5960056.1"/>
    <property type="molecule type" value="Genomic_DNA"/>
</dbReference>